<protein>
    <submittedName>
        <fullName evidence="5">Cyclic nucleotide-gated channel</fullName>
    </submittedName>
</protein>
<keyword evidence="2" id="KW-0407">Ion channel</keyword>
<reference evidence="6" key="1">
    <citation type="journal article" date="2016" name="Nature">
        <title>The genome of the seagrass Zostera marina reveals angiosperm adaptation to the sea.</title>
        <authorList>
            <person name="Olsen J.L."/>
            <person name="Rouze P."/>
            <person name="Verhelst B."/>
            <person name="Lin Y.-C."/>
            <person name="Bayer T."/>
            <person name="Collen J."/>
            <person name="Dattolo E."/>
            <person name="De Paoli E."/>
            <person name="Dittami S."/>
            <person name="Maumus F."/>
            <person name="Michel G."/>
            <person name="Kersting A."/>
            <person name="Lauritano C."/>
            <person name="Lohaus R."/>
            <person name="Toepel M."/>
            <person name="Tonon T."/>
            <person name="Vanneste K."/>
            <person name="Amirebrahimi M."/>
            <person name="Brakel J."/>
            <person name="Bostroem C."/>
            <person name="Chovatia M."/>
            <person name="Grimwood J."/>
            <person name="Jenkins J.W."/>
            <person name="Jueterbock A."/>
            <person name="Mraz A."/>
            <person name="Stam W.T."/>
            <person name="Tice H."/>
            <person name="Bornberg-Bauer E."/>
            <person name="Green P.J."/>
            <person name="Pearson G.A."/>
            <person name="Procaccini G."/>
            <person name="Duarte C.M."/>
            <person name="Schmutz J."/>
            <person name="Reusch T.B.H."/>
            <person name="Van de Peer Y."/>
        </authorList>
    </citation>
    <scope>NUCLEOTIDE SEQUENCE [LARGE SCALE GENOMIC DNA]</scope>
    <source>
        <strain evidence="6">cv. Finnish</strain>
    </source>
</reference>
<dbReference type="Proteomes" id="UP000036987">
    <property type="component" value="Unassembled WGS sequence"/>
</dbReference>
<dbReference type="GO" id="GO:0034220">
    <property type="term" value="P:monoatomic ion transmembrane transport"/>
    <property type="evidence" value="ECO:0007669"/>
    <property type="project" value="UniProtKB-KW"/>
</dbReference>
<dbReference type="PROSITE" id="PS50042">
    <property type="entry name" value="CNMP_BINDING_3"/>
    <property type="match status" value="1"/>
</dbReference>
<name>A0A0K9PGC3_ZOSMR</name>
<keyword evidence="3" id="KW-0812">Transmembrane</keyword>
<feature type="transmembrane region" description="Helical" evidence="3">
    <location>
        <begin position="55"/>
        <end position="77"/>
    </location>
</feature>
<dbReference type="GO" id="GO:0016020">
    <property type="term" value="C:membrane"/>
    <property type="evidence" value="ECO:0007669"/>
    <property type="project" value="UniProtKB-SubCell"/>
</dbReference>
<evidence type="ECO:0000256" key="2">
    <source>
        <dbReference type="ARBA" id="ARBA00023303"/>
    </source>
</evidence>
<evidence type="ECO:0000259" key="4">
    <source>
        <dbReference type="PROSITE" id="PS50042"/>
    </source>
</evidence>
<dbReference type="Gene3D" id="1.10.287.630">
    <property type="entry name" value="Helix hairpin bin"/>
    <property type="match status" value="1"/>
</dbReference>
<keyword evidence="3" id="KW-1133">Transmembrane helix</keyword>
<evidence type="ECO:0000313" key="5">
    <source>
        <dbReference type="EMBL" id="KMZ67292.1"/>
    </source>
</evidence>
<proteinExistence type="predicted"/>
<dbReference type="OrthoDB" id="421226at2759"/>
<feature type="domain" description="Cyclic nucleotide-binding" evidence="4">
    <location>
        <begin position="295"/>
        <end position="401"/>
    </location>
</feature>
<dbReference type="InterPro" id="IPR014710">
    <property type="entry name" value="RmlC-like_jellyroll"/>
</dbReference>
<accession>A0A0K9PGC3</accession>
<dbReference type="SMART" id="SM00100">
    <property type="entry name" value="cNMP"/>
    <property type="match status" value="1"/>
</dbReference>
<keyword evidence="1" id="KW-0406">Ion transport</keyword>
<evidence type="ECO:0000256" key="3">
    <source>
        <dbReference type="SAM" id="Phobius"/>
    </source>
</evidence>
<gene>
    <name evidence="5" type="ORF">ZOSMA_26G00410</name>
</gene>
<organism evidence="5 6">
    <name type="scientific">Zostera marina</name>
    <name type="common">Eelgrass</name>
    <dbReference type="NCBI Taxonomy" id="29655"/>
    <lineage>
        <taxon>Eukaryota</taxon>
        <taxon>Viridiplantae</taxon>
        <taxon>Streptophyta</taxon>
        <taxon>Embryophyta</taxon>
        <taxon>Tracheophyta</taxon>
        <taxon>Spermatophyta</taxon>
        <taxon>Magnoliopsida</taxon>
        <taxon>Liliopsida</taxon>
        <taxon>Zosteraceae</taxon>
        <taxon>Zostera</taxon>
    </lineage>
</organism>
<keyword evidence="6" id="KW-1185">Reference proteome</keyword>
<feature type="transmembrane region" description="Helical" evidence="3">
    <location>
        <begin position="193"/>
        <end position="212"/>
    </location>
</feature>
<dbReference type="PANTHER" id="PTHR45651:SF39">
    <property type="entry name" value="CYCLIC NUCLEOTIDE-GATED ION CHANNEL 18"/>
    <property type="match status" value="1"/>
</dbReference>
<dbReference type="EMBL" id="LFYR01000915">
    <property type="protein sequence ID" value="KMZ67292.1"/>
    <property type="molecule type" value="Genomic_DNA"/>
</dbReference>
<dbReference type="PANTHER" id="PTHR45651">
    <property type="entry name" value="CYCLIC NUCLEOTIDE-GATED ION CHANNEL 15-RELATED-RELATED"/>
    <property type="match status" value="1"/>
</dbReference>
<dbReference type="SUPFAM" id="SSF81324">
    <property type="entry name" value="Voltage-gated potassium channels"/>
    <property type="match status" value="1"/>
</dbReference>
<dbReference type="InterPro" id="IPR000595">
    <property type="entry name" value="cNMP-bd_dom"/>
</dbReference>
<evidence type="ECO:0000313" key="6">
    <source>
        <dbReference type="Proteomes" id="UP000036987"/>
    </source>
</evidence>
<dbReference type="SUPFAM" id="SSF51206">
    <property type="entry name" value="cAMP-binding domain-like"/>
    <property type="match status" value="1"/>
</dbReference>
<dbReference type="Gene3D" id="2.60.120.10">
    <property type="entry name" value="Jelly Rolls"/>
    <property type="match status" value="1"/>
</dbReference>
<dbReference type="STRING" id="29655.A0A0K9PGC3"/>
<dbReference type="CDD" id="cd00038">
    <property type="entry name" value="CAP_ED"/>
    <property type="match status" value="1"/>
</dbReference>
<dbReference type="Pfam" id="PF00027">
    <property type="entry name" value="cNMP_binding"/>
    <property type="match status" value="1"/>
</dbReference>
<dbReference type="InterPro" id="IPR018490">
    <property type="entry name" value="cNMP-bd_dom_sf"/>
</dbReference>
<feature type="transmembrane region" description="Helical" evidence="3">
    <location>
        <begin position="21"/>
        <end position="43"/>
    </location>
</feature>
<comment type="caution">
    <text evidence="5">The sequence shown here is derived from an EMBL/GenBank/DDBJ whole genome shotgun (WGS) entry which is preliminary data.</text>
</comment>
<keyword evidence="1" id="KW-0813">Transport</keyword>
<keyword evidence="1" id="KW-1071">Ligand-gated ion channel</keyword>
<dbReference type="AlphaFoldDB" id="A0A0K9PGC3"/>
<sequence length="471" mass="54841">MWIVIHAFENPDAYPIQASMTLILFAQYFLRMYLIFILGYQMIEATGLVTKTGFVGATYSVMLYLLGCHITGSAWYLMMYNTQIRCWEEVIHGENVATHFPNFNYRYFSCNFRNNMDQRSWANSTMAFAKCDAAAATEGNSFDFGMFTMPLIRRSLSETFLRKYIYCLWWGLQNLGSYGQNLITSIYFGETAYASLIAVMGLVMYAHLIGKVETYMQSTKMRLEQWRLRRRDMELWMEHRRLPSDMRDRVLKFHQYQWVATRGVDEETMLGSLPPDIRRDIRQYLCLHLIQQVPLFAQMDNQLLEAICERLVTSLIIQGSCVFQQGIPVTKMLFIIRGSLESFRSHDDYSNSIVLKPGDFCGEELLAWALLSTSGNLPSSTRTVKALVDVEAFALRAEDLQFVTNQFRQAHSKTLQHAFRFYSHQWRNWAACRIQVAWRHHRKRLMNKYLTALGSSFKSATSNDLVVTEYT</sequence>
<keyword evidence="3" id="KW-0472">Membrane</keyword>
<evidence type="ECO:0000256" key="1">
    <source>
        <dbReference type="ARBA" id="ARBA00023286"/>
    </source>
</evidence>